<dbReference type="GO" id="GO:0007120">
    <property type="term" value="P:axial cellular bud site selection"/>
    <property type="evidence" value="ECO:0007669"/>
    <property type="project" value="TreeGrafter"/>
</dbReference>
<dbReference type="Pfam" id="PF00169">
    <property type="entry name" value="PH"/>
    <property type="match status" value="1"/>
</dbReference>
<feature type="region of interest" description="Disordered" evidence="3">
    <location>
        <begin position="458"/>
        <end position="564"/>
    </location>
</feature>
<dbReference type="GO" id="GO:0097271">
    <property type="term" value="P:protein localization to bud neck"/>
    <property type="evidence" value="ECO:0007669"/>
    <property type="project" value="TreeGrafter"/>
</dbReference>
<dbReference type="InterPro" id="IPR011993">
    <property type="entry name" value="PH-like_dom_sf"/>
</dbReference>
<dbReference type="PROSITE" id="PS50003">
    <property type="entry name" value="PH_DOMAIN"/>
    <property type="match status" value="1"/>
</dbReference>
<protein>
    <submittedName>
        <fullName evidence="5">Bud4 protein</fullName>
    </submittedName>
</protein>
<evidence type="ECO:0000256" key="2">
    <source>
        <dbReference type="ARBA" id="ARBA00023306"/>
    </source>
</evidence>
<dbReference type="SMART" id="SM00233">
    <property type="entry name" value="PH"/>
    <property type="match status" value="1"/>
</dbReference>
<evidence type="ECO:0000313" key="5">
    <source>
        <dbReference type="EMBL" id="GMM51460.1"/>
    </source>
</evidence>
<dbReference type="PANTHER" id="PTHR36100">
    <property type="entry name" value="BUD SITE SELECTION PROTEIN 4"/>
    <property type="match status" value="1"/>
</dbReference>
<dbReference type="GO" id="GO:0000142">
    <property type="term" value="C:cellular bud neck contractile ring"/>
    <property type="evidence" value="ECO:0007669"/>
    <property type="project" value="TreeGrafter"/>
</dbReference>
<reference evidence="5 6" key="1">
    <citation type="journal article" date="2023" name="Elife">
        <title>Identification of key yeast species and microbe-microbe interactions impacting larval growth of Drosophila in the wild.</title>
        <authorList>
            <person name="Mure A."/>
            <person name="Sugiura Y."/>
            <person name="Maeda R."/>
            <person name="Honda K."/>
            <person name="Sakurai N."/>
            <person name="Takahashi Y."/>
            <person name="Watada M."/>
            <person name="Katoh T."/>
            <person name="Gotoh A."/>
            <person name="Gotoh Y."/>
            <person name="Taniguchi I."/>
            <person name="Nakamura K."/>
            <person name="Hayashi T."/>
            <person name="Katayama T."/>
            <person name="Uemura T."/>
            <person name="Hattori Y."/>
        </authorList>
    </citation>
    <scope>NUCLEOTIDE SEQUENCE [LARGE SCALE GENOMIC DNA]</scope>
    <source>
        <strain evidence="5 6">SB-73</strain>
    </source>
</reference>
<dbReference type="AlphaFoldDB" id="A0AAV5RIX3"/>
<dbReference type="InterPro" id="IPR052007">
    <property type="entry name" value="Bud4"/>
</dbReference>
<dbReference type="SUPFAM" id="SSF50729">
    <property type="entry name" value="PH domain-like"/>
    <property type="match status" value="1"/>
</dbReference>
<dbReference type="PANTHER" id="PTHR36100:SF1">
    <property type="entry name" value="BUD SITE SELECTION PROTEIN 4"/>
    <property type="match status" value="1"/>
</dbReference>
<organism evidence="5 6">
    <name type="scientific">Starmerella bacillaris</name>
    <name type="common">Yeast</name>
    <name type="synonym">Candida zemplinina</name>
    <dbReference type="NCBI Taxonomy" id="1247836"/>
    <lineage>
        <taxon>Eukaryota</taxon>
        <taxon>Fungi</taxon>
        <taxon>Dikarya</taxon>
        <taxon>Ascomycota</taxon>
        <taxon>Saccharomycotina</taxon>
        <taxon>Dipodascomycetes</taxon>
        <taxon>Dipodascales</taxon>
        <taxon>Trichomonascaceae</taxon>
        <taxon>Starmerella</taxon>
    </lineage>
</organism>
<keyword evidence="6" id="KW-1185">Reference proteome</keyword>
<dbReference type="GO" id="GO:0005525">
    <property type="term" value="F:GTP binding"/>
    <property type="evidence" value="ECO:0007669"/>
    <property type="project" value="TreeGrafter"/>
</dbReference>
<dbReference type="Proteomes" id="UP001362899">
    <property type="component" value="Unassembled WGS sequence"/>
</dbReference>
<dbReference type="EMBL" id="BTGC01000005">
    <property type="protein sequence ID" value="GMM51460.1"/>
    <property type="molecule type" value="Genomic_DNA"/>
</dbReference>
<keyword evidence="1" id="KW-0132">Cell division</keyword>
<evidence type="ECO:0000256" key="1">
    <source>
        <dbReference type="ARBA" id="ARBA00022618"/>
    </source>
</evidence>
<feature type="compositionally biased region" description="Polar residues" evidence="3">
    <location>
        <begin position="522"/>
        <end position="536"/>
    </location>
</feature>
<feature type="compositionally biased region" description="Low complexity" evidence="3">
    <location>
        <begin position="479"/>
        <end position="505"/>
    </location>
</feature>
<dbReference type="InterPro" id="IPR001849">
    <property type="entry name" value="PH_domain"/>
</dbReference>
<sequence length="784" mass="87692">MQDTSQGYLVGPAHREPHIDYPNPLGIRIGNDSNIMIGKDPRNFAEHVNPEYPTVFLNDMEPQSAEYCTEEERKEFNFQRSIQEKAKLMAKINAQSQIKKHPKQNVKPQSVDDILKDLSIVSGPTEVQRKVKIINTLHGSNALDVEGRKEVETLSSGLDSLGAVNLNLDFEPTYELIKSSPMKSSECSGSSSPLDDETHGSIYTTNKDVDAHKGPRTDVIPLPPATLSGKGPTALQLQRLRSYRKTLSKEDISKLGCTDEEEDLKRVKELPDDALKLIKYTDDSPWLGSEISVDPESPAINSAMSTPTSLSSIDAGIVYRATAVPLQQVAEIGVHKSFSESQSDCLPQESQALTESTSIVAPRKISTIEQSDPVLETDRGRLFLQINKISNLKGLPIDTTRCPKFILTLNNGQQTVDTDSCPLPTPGTNSNLMASKIGQEFELTVGKDLELTITMSVSMNPAHRPPHLDQPLKMKTKRTSLTSPVPSTPSERSIHSMSSSSASPKKSMKNIFSRNKGKKHNNSTPQQHVGANTLSNKDTEEARRKESEDIERENANMKRQREKDIESFRKRSEIWNGITGPKGEYCRGYLVESHYERDVYGKAKTFNLSLYNEWDVKTTSSGVPKPVCDLQVTMMFVPKLYGSEVIPRSLALCQEALQSARTTDHINKEGFLTQQGGDCTIWRRRWFKLECSEMIGYHESSGKKRTVIHLENVVDVKEKLDDDLWCVYEDRAFQITFDDGEAVAFYADTIEDRISWVKALTANVGYKTSQRKAWTDLVFEHSST</sequence>
<comment type="caution">
    <text evidence="5">The sequence shown here is derived from an EMBL/GenBank/DDBJ whole genome shotgun (WGS) entry which is preliminary data.</text>
</comment>
<dbReference type="Gene3D" id="2.30.29.30">
    <property type="entry name" value="Pleckstrin-homology domain (PH domain)/Phosphotyrosine-binding domain (PTB)"/>
    <property type="match status" value="1"/>
</dbReference>
<accession>A0AAV5RIX3</accession>
<name>A0AAV5RIX3_STABA</name>
<gene>
    <name evidence="5" type="ORF">DASB73_024180</name>
</gene>
<evidence type="ECO:0000259" key="4">
    <source>
        <dbReference type="PROSITE" id="PS50003"/>
    </source>
</evidence>
<evidence type="ECO:0000256" key="3">
    <source>
        <dbReference type="SAM" id="MobiDB-lite"/>
    </source>
</evidence>
<feature type="compositionally biased region" description="Basic and acidic residues" evidence="3">
    <location>
        <begin position="537"/>
        <end position="564"/>
    </location>
</feature>
<feature type="domain" description="PH" evidence="4">
    <location>
        <begin position="665"/>
        <end position="765"/>
    </location>
</feature>
<proteinExistence type="predicted"/>
<evidence type="ECO:0000313" key="6">
    <source>
        <dbReference type="Proteomes" id="UP001362899"/>
    </source>
</evidence>
<keyword evidence="2" id="KW-0131">Cell cycle</keyword>